<dbReference type="InterPro" id="IPR059226">
    <property type="entry name" value="Choice_anch_Q_dom"/>
</dbReference>
<evidence type="ECO:0000313" key="2">
    <source>
        <dbReference type="Proteomes" id="UP000001740"/>
    </source>
</evidence>
<dbReference type="AlphaFoldDB" id="A0A0K0GGB0"/>
<sequence length="59" mass="5973">MRATNPLLGAPAANGGPTLTQLPAANSPVRNLGSNCRTIDQRGVARDTAVCDAGAVEIK</sequence>
<evidence type="ECO:0000313" key="1">
    <source>
        <dbReference type="EMBL" id="ACD57073.1"/>
    </source>
</evidence>
<protein>
    <submittedName>
        <fullName evidence="1">Putative secreted protein</fullName>
    </submittedName>
</protein>
<dbReference type="HOGENOM" id="CLU_2959806_0_0_6"/>
<proteinExistence type="predicted"/>
<accession>A0A0K0GGB0</accession>
<dbReference type="EMBL" id="CP000967">
    <property type="protein sequence ID" value="ACD57073.1"/>
    <property type="molecule type" value="Genomic_DNA"/>
</dbReference>
<dbReference type="Proteomes" id="UP000001740">
    <property type="component" value="Chromosome"/>
</dbReference>
<organism evidence="1 2">
    <name type="scientific">Xanthomonas oryzae pv. oryzae (strain PXO99A)</name>
    <dbReference type="NCBI Taxonomy" id="360094"/>
    <lineage>
        <taxon>Bacteria</taxon>
        <taxon>Pseudomonadati</taxon>
        <taxon>Pseudomonadota</taxon>
        <taxon>Gammaproteobacteria</taxon>
        <taxon>Lysobacterales</taxon>
        <taxon>Lysobacteraceae</taxon>
        <taxon>Xanthomonas</taxon>
    </lineage>
</organism>
<reference evidence="1 2" key="1">
    <citation type="journal article" date="2008" name="BMC Genomics">
        <title>Genome sequence and rapid evolution of the rice pathogen Xanthomonas oryzae pv. oryzae PXO99A.</title>
        <authorList>
            <person name="Salzberg S.L."/>
            <person name="Sommer D.D."/>
            <person name="Schatz M.C."/>
            <person name="Phillippy A.M."/>
            <person name="Rabinowicz P.D."/>
            <person name="Tsuge S."/>
            <person name="Furutani A."/>
            <person name="Ochiai H."/>
            <person name="Delcher A.L."/>
            <person name="Kelley D."/>
            <person name="Madupu R."/>
            <person name="Puiu D."/>
            <person name="Radune D."/>
            <person name="Shumway M."/>
            <person name="Trapnell C."/>
            <person name="Aparna G."/>
            <person name="Jha G."/>
            <person name="Pandey A."/>
            <person name="Patil P.B."/>
            <person name="Ishihara H."/>
            <person name="Meyer D.F."/>
            <person name="Szurek B."/>
            <person name="Verdier V."/>
            <person name="Koebnik R."/>
            <person name="Dow J.M."/>
            <person name="Ryan R.P."/>
            <person name="Hirata H."/>
            <person name="Tsuyumu S."/>
            <person name="Won Lee S."/>
            <person name="Seo Y.S."/>
            <person name="Sriariyanum M."/>
            <person name="Ronald P.C."/>
            <person name="Sonti R.V."/>
            <person name="Van Sluys M.A."/>
            <person name="Leach J.E."/>
            <person name="White F.F."/>
            <person name="Bogdanove A.J."/>
        </authorList>
    </citation>
    <scope>NUCLEOTIDE SEQUENCE [LARGE SCALE GENOMIC DNA]</scope>
    <source>
        <strain evidence="1 2">PXO99A</strain>
    </source>
</reference>
<name>A0A0K0GGB0_XANOP</name>
<gene>
    <name evidence="1" type="ordered locus">PXO_03795</name>
</gene>
<dbReference type="KEGG" id="xop:PXO_03795"/>
<dbReference type="NCBIfam" id="NF041518">
    <property type="entry name" value="choice_anch_Q"/>
    <property type="match status" value="1"/>
</dbReference>